<dbReference type="Gene3D" id="1.10.287.470">
    <property type="entry name" value="Helix hairpin bin"/>
    <property type="match status" value="1"/>
</dbReference>
<dbReference type="Gene3D" id="2.40.420.20">
    <property type="match status" value="1"/>
</dbReference>
<accession>K6Y362</accession>
<evidence type="ECO:0000256" key="2">
    <source>
        <dbReference type="SAM" id="MobiDB-lite"/>
    </source>
</evidence>
<dbReference type="RefSeq" id="WP_007618115.1">
    <property type="nucleotide sequence ID" value="NZ_BAEO01000015.1"/>
</dbReference>
<dbReference type="PANTHER" id="PTHR30469:SF12">
    <property type="entry name" value="MULTIDRUG RESISTANCE PROTEIN MDTA"/>
    <property type="match status" value="1"/>
</dbReference>
<feature type="domain" description="Multidrug resistance protein MdtA-like barrel-sandwich hybrid" evidence="3">
    <location>
        <begin position="73"/>
        <end position="210"/>
    </location>
</feature>
<dbReference type="Proteomes" id="UP000006327">
    <property type="component" value="Unassembled WGS sequence"/>
</dbReference>
<dbReference type="InterPro" id="IPR058625">
    <property type="entry name" value="MdtA-like_BSH"/>
</dbReference>
<name>K6Y362_9ALTE</name>
<organism evidence="4 5">
    <name type="scientific">Paraglaciecola arctica BSs20135</name>
    <dbReference type="NCBI Taxonomy" id="493475"/>
    <lineage>
        <taxon>Bacteria</taxon>
        <taxon>Pseudomonadati</taxon>
        <taxon>Pseudomonadota</taxon>
        <taxon>Gammaproteobacteria</taxon>
        <taxon>Alteromonadales</taxon>
        <taxon>Alteromonadaceae</taxon>
        <taxon>Paraglaciecola</taxon>
    </lineage>
</organism>
<dbReference type="EMBL" id="BAEO01000015">
    <property type="protein sequence ID" value="GAC18366.1"/>
    <property type="molecule type" value="Genomic_DNA"/>
</dbReference>
<comment type="caution">
    <text evidence="4">The sequence shown here is derived from an EMBL/GenBank/DDBJ whole genome shotgun (WGS) entry which is preliminary data.</text>
</comment>
<sequence length="435" mass="47687">MSKVKKWLIPLAILVITLVIANVIFNNPPESKRGGPSGASQLTVEVTQLKPEHFTVVVDTFGTVHPRTQNALVAQVSGQINYVSPQFRNGGFFSKGDVLLKLDQRDYVADVKIAEAGLLSAEQVLLEEQANAKQAQTDWKRLGMSQTPSDLVLRKPQLAAAQASLLSAEAQLTIAKLALERTEITAPYDGRILEQLVDFGQVLPANSQVAEIYSTDSVEIRLPINNSDIDLVNFPEEYRTNNSIQSVIEARFTSSLSKNQTWLGKITRTEAAIDSNAQQLYIVAQIEDPYNPKLHPGPSIKIGQYVNAEVQGKTLDDAIVINNSAIYQGSYVYVVENGLLKRRDISIRWQNSQKTIIENGLSAGELLVTTPLGQVSSGTRVSIAGEQQPQRKPSPEKEAKLQQMAKEMGITVDELRAKRSAERSSSAATNTQSSH</sequence>
<protein>
    <submittedName>
        <fullName evidence="4">Secretion protein</fullName>
    </submittedName>
</protein>
<keyword evidence="5" id="KW-1185">Reference proteome</keyword>
<comment type="similarity">
    <text evidence="1">Belongs to the membrane fusion protein (MFP) (TC 8.A.1) family.</text>
</comment>
<dbReference type="Gene3D" id="2.40.30.170">
    <property type="match status" value="1"/>
</dbReference>
<dbReference type="STRING" id="493475.GARC_1391"/>
<dbReference type="eggNOG" id="COG0845">
    <property type="taxonomic scope" value="Bacteria"/>
</dbReference>
<gene>
    <name evidence="4" type="ORF">GARC_1391</name>
</gene>
<dbReference type="SUPFAM" id="SSF111369">
    <property type="entry name" value="HlyD-like secretion proteins"/>
    <property type="match status" value="1"/>
</dbReference>
<evidence type="ECO:0000313" key="4">
    <source>
        <dbReference type="EMBL" id="GAC18366.1"/>
    </source>
</evidence>
<dbReference type="GO" id="GO:0015562">
    <property type="term" value="F:efflux transmembrane transporter activity"/>
    <property type="evidence" value="ECO:0007669"/>
    <property type="project" value="TreeGrafter"/>
</dbReference>
<evidence type="ECO:0000313" key="5">
    <source>
        <dbReference type="Proteomes" id="UP000006327"/>
    </source>
</evidence>
<reference evidence="4 5" key="1">
    <citation type="journal article" date="2017" name="Antonie Van Leeuwenhoek">
        <title>Rhizobium rhizosphaerae sp. nov., a novel species isolated from rice rhizosphere.</title>
        <authorList>
            <person name="Zhao J.J."/>
            <person name="Zhang J."/>
            <person name="Zhang R.J."/>
            <person name="Zhang C.W."/>
            <person name="Yin H.Q."/>
            <person name="Zhang X.X."/>
        </authorList>
    </citation>
    <scope>NUCLEOTIDE SEQUENCE [LARGE SCALE GENOMIC DNA]</scope>
    <source>
        <strain evidence="4 5">BSs20135</strain>
    </source>
</reference>
<proteinExistence type="inferred from homology"/>
<evidence type="ECO:0000256" key="1">
    <source>
        <dbReference type="ARBA" id="ARBA00009477"/>
    </source>
</evidence>
<dbReference type="GO" id="GO:1990281">
    <property type="term" value="C:efflux pump complex"/>
    <property type="evidence" value="ECO:0007669"/>
    <property type="project" value="TreeGrafter"/>
</dbReference>
<dbReference type="OrthoDB" id="5730196at2"/>
<dbReference type="InterPro" id="IPR006143">
    <property type="entry name" value="RND_pump_MFP"/>
</dbReference>
<feature type="region of interest" description="Disordered" evidence="2">
    <location>
        <begin position="384"/>
        <end position="435"/>
    </location>
</feature>
<dbReference type="NCBIfam" id="TIGR01730">
    <property type="entry name" value="RND_mfp"/>
    <property type="match status" value="1"/>
</dbReference>
<dbReference type="AlphaFoldDB" id="K6Y362"/>
<feature type="compositionally biased region" description="Basic and acidic residues" evidence="2">
    <location>
        <begin position="413"/>
        <end position="422"/>
    </location>
</feature>
<dbReference type="Pfam" id="PF25917">
    <property type="entry name" value="BSH_RND"/>
    <property type="match status" value="1"/>
</dbReference>
<evidence type="ECO:0000259" key="3">
    <source>
        <dbReference type="Pfam" id="PF25917"/>
    </source>
</evidence>
<dbReference type="PANTHER" id="PTHR30469">
    <property type="entry name" value="MULTIDRUG RESISTANCE PROTEIN MDTA"/>
    <property type="match status" value="1"/>
</dbReference>
<dbReference type="Gene3D" id="2.40.50.100">
    <property type="match status" value="1"/>
</dbReference>